<dbReference type="Pfam" id="PF01687">
    <property type="entry name" value="Flavokinase"/>
    <property type="match status" value="1"/>
</dbReference>
<keyword evidence="7" id="KW-0067">ATP-binding</keyword>
<dbReference type="AlphaFoldDB" id="A0A1Z5KQQ2"/>
<dbReference type="OrthoDB" id="276388at2759"/>
<dbReference type="UniPathway" id="UPA00276">
    <property type="reaction ID" value="UER00406"/>
</dbReference>
<feature type="domain" description="Riboflavin kinase" evidence="8">
    <location>
        <begin position="16"/>
        <end position="162"/>
    </location>
</feature>
<dbReference type="GO" id="GO:0005524">
    <property type="term" value="F:ATP binding"/>
    <property type="evidence" value="ECO:0007669"/>
    <property type="project" value="UniProtKB-KW"/>
</dbReference>
<dbReference type="InterPro" id="IPR023468">
    <property type="entry name" value="Riboflavin_kinase"/>
</dbReference>
<dbReference type="SUPFAM" id="SSF82114">
    <property type="entry name" value="Riboflavin kinase-like"/>
    <property type="match status" value="1"/>
</dbReference>
<keyword evidence="9" id="KW-0418">Kinase</keyword>
<organism evidence="9 10">
    <name type="scientific">Fistulifera solaris</name>
    <name type="common">Oleaginous diatom</name>
    <dbReference type="NCBI Taxonomy" id="1519565"/>
    <lineage>
        <taxon>Eukaryota</taxon>
        <taxon>Sar</taxon>
        <taxon>Stramenopiles</taxon>
        <taxon>Ochrophyta</taxon>
        <taxon>Bacillariophyta</taxon>
        <taxon>Bacillariophyceae</taxon>
        <taxon>Bacillariophycidae</taxon>
        <taxon>Naviculales</taxon>
        <taxon>Naviculaceae</taxon>
        <taxon>Fistulifera</taxon>
    </lineage>
</organism>
<dbReference type="EMBL" id="BDSP01000277">
    <property type="protein sequence ID" value="GAX28609.1"/>
    <property type="molecule type" value="Genomic_DNA"/>
</dbReference>
<keyword evidence="3" id="KW-0285">Flavoprotein</keyword>
<keyword evidence="6" id="KW-0547">Nucleotide-binding</keyword>
<dbReference type="PANTHER" id="PTHR22749">
    <property type="entry name" value="RIBOFLAVIN KINASE/FMN ADENYLYLTRANSFERASE"/>
    <property type="match status" value="1"/>
</dbReference>
<dbReference type="GO" id="GO:0008531">
    <property type="term" value="F:riboflavin kinase activity"/>
    <property type="evidence" value="ECO:0007669"/>
    <property type="project" value="UniProtKB-EC"/>
</dbReference>
<sequence length="183" mass="20427">MSTEAELTEPHSMSQILPIRMTSRVVRGYGRGSKELGIPTANLDTEQLQFSKDVTLEEFPTGIYWGVSRIADQSVYTAAVSVGYNPTYGNDTKTIEPHLIAPEQDPRRHASSTGETLMKDFYDQTCRLSLIGYMRPELPFEGLDKLIEAIKGDIAKAVQLGNEVNDTLMTEKDWVQSDEPARV</sequence>
<comment type="pathway">
    <text evidence="1">Cofactor biosynthesis; FMN biosynthesis; FMN from riboflavin (ATP route): step 1/1.</text>
</comment>
<evidence type="ECO:0000256" key="5">
    <source>
        <dbReference type="ARBA" id="ARBA00022679"/>
    </source>
</evidence>
<evidence type="ECO:0000259" key="8">
    <source>
        <dbReference type="SMART" id="SM00904"/>
    </source>
</evidence>
<evidence type="ECO:0000313" key="10">
    <source>
        <dbReference type="Proteomes" id="UP000198406"/>
    </source>
</evidence>
<name>A0A1Z5KQQ2_FISSO</name>
<dbReference type="EC" id="2.7.1.26" evidence="2"/>
<dbReference type="GO" id="GO:0009398">
    <property type="term" value="P:FMN biosynthetic process"/>
    <property type="evidence" value="ECO:0007669"/>
    <property type="project" value="UniProtKB-UniPathway"/>
</dbReference>
<evidence type="ECO:0000256" key="2">
    <source>
        <dbReference type="ARBA" id="ARBA00012105"/>
    </source>
</evidence>
<keyword evidence="4" id="KW-0288">FMN</keyword>
<dbReference type="InterPro" id="IPR015865">
    <property type="entry name" value="Riboflavin_kinase_bac/euk"/>
</dbReference>
<dbReference type="InterPro" id="IPR023465">
    <property type="entry name" value="Riboflavin_kinase_dom_sf"/>
</dbReference>
<keyword evidence="10" id="KW-1185">Reference proteome</keyword>
<dbReference type="InParanoid" id="A0A1Z5KQQ2"/>
<protein>
    <recommendedName>
        <fullName evidence="2">riboflavin kinase</fullName>
        <ecNumber evidence="2">2.7.1.26</ecNumber>
    </recommendedName>
</protein>
<dbReference type="Gene3D" id="2.40.30.30">
    <property type="entry name" value="Riboflavin kinase-like"/>
    <property type="match status" value="1"/>
</dbReference>
<dbReference type="GO" id="GO:0009231">
    <property type="term" value="P:riboflavin biosynthetic process"/>
    <property type="evidence" value="ECO:0007669"/>
    <property type="project" value="InterPro"/>
</dbReference>
<accession>A0A1Z5KQQ2</accession>
<evidence type="ECO:0000256" key="3">
    <source>
        <dbReference type="ARBA" id="ARBA00022630"/>
    </source>
</evidence>
<evidence type="ECO:0000313" key="9">
    <source>
        <dbReference type="EMBL" id="GAX28609.1"/>
    </source>
</evidence>
<proteinExistence type="predicted"/>
<dbReference type="PANTHER" id="PTHR22749:SF6">
    <property type="entry name" value="RIBOFLAVIN KINASE"/>
    <property type="match status" value="1"/>
</dbReference>
<comment type="caution">
    <text evidence="9">The sequence shown here is derived from an EMBL/GenBank/DDBJ whole genome shotgun (WGS) entry which is preliminary data.</text>
</comment>
<dbReference type="SMART" id="SM00904">
    <property type="entry name" value="Flavokinase"/>
    <property type="match status" value="1"/>
</dbReference>
<reference evidence="9 10" key="1">
    <citation type="journal article" date="2015" name="Plant Cell">
        <title>Oil accumulation by the oleaginous diatom Fistulifera solaris as revealed by the genome and transcriptome.</title>
        <authorList>
            <person name="Tanaka T."/>
            <person name="Maeda Y."/>
            <person name="Veluchamy A."/>
            <person name="Tanaka M."/>
            <person name="Abida H."/>
            <person name="Marechal E."/>
            <person name="Bowler C."/>
            <person name="Muto M."/>
            <person name="Sunaga Y."/>
            <person name="Tanaka M."/>
            <person name="Yoshino T."/>
            <person name="Taniguchi T."/>
            <person name="Fukuda Y."/>
            <person name="Nemoto M."/>
            <person name="Matsumoto M."/>
            <person name="Wong P.S."/>
            <person name="Aburatani S."/>
            <person name="Fujibuchi W."/>
        </authorList>
    </citation>
    <scope>NUCLEOTIDE SEQUENCE [LARGE SCALE GENOMIC DNA]</scope>
    <source>
        <strain evidence="9 10">JPCC DA0580</strain>
    </source>
</reference>
<gene>
    <name evidence="9" type="ORF">FisN_1Hh600</name>
</gene>
<evidence type="ECO:0000256" key="6">
    <source>
        <dbReference type="ARBA" id="ARBA00022741"/>
    </source>
</evidence>
<evidence type="ECO:0000256" key="4">
    <source>
        <dbReference type="ARBA" id="ARBA00022643"/>
    </source>
</evidence>
<evidence type="ECO:0000256" key="7">
    <source>
        <dbReference type="ARBA" id="ARBA00022840"/>
    </source>
</evidence>
<evidence type="ECO:0000256" key="1">
    <source>
        <dbReference type="ARBA" id="ARBA00005201"/>
    </source>
</evidence>
<keyword evidence="5 9" id="KW-0808">Transferase</keyword>
<dbReference type="Proteomes" id="UP000198406">
    <property type="component" value="Unassembled WGS sequence"/>
</dbReference>